<comment type="caution">
    <text evidence="3">The sequence shown here is derived from an EMBL/GenBank/DDBJ whole genome shotgun (WGS) entry which is preliminary data.</text>
</comment>
<organism evidence="3 4">
    <name type="scientific">Zingiber officinale</name>
    <name type="common">Ginger</name>
    <name type="synonym">Amomum zingiber</name>
    <dbReference type="NCBI Taxonomy" id="94328"/>
    <lineage>
        <taxon>Eukaryota</taxon>
        <taxon>Viridiplantae</taxon>
        <taxon>Streptophyta</taxon>
        <taxon>Embryophyta</taxon>
        <taxon>Tracheophyta</taxon>
        <taxon>Spermatophyta</taxon>
        <taxon>Magnoliopsida</taxon>
        <taxon>Liliopsida</taxon>
        <taxon>Zingiberales</taxon>
        <taxon>Zingiberaceae</taxon>
        <taxon>Zingiber</taxon>
    </lineage>
</organism>
<dbReference type="InterPro" id="IPR044509">
    <property type="entry name" value="RIC2/4"/>
</dbReference>
<evidence type="ECO:0000256" key="1">
    <source>
        <dbReference type="SAM" id="MobiDB-lite"/>
    </source>
</evidence>
<dbReference type="InterPro" id="IPR000095">
    <property type="entry name" value="CRIB_dom"/>
</dbReference>
<gene>
    <name evidence="3" type="ORF">ZIOFF_024845</name>
</gene>
<protein>
    <recommendedName>
        <fullName evidence="2">CRIB domain-containing protein</fullName>
    </recommendedName>
</protein>
<dbReference type="PANTHER" id="PTHR46931">
    <property type="entry name" value="CRIB DOMAIN-CONTAINING PROTEIN RIC2"/>
    <property type="match status" value="1"/>
</dbReference>
<sequence length="111" mass="12262">MKNSLGFPPMPRHNISAALQRLIRSFAQLFALEREDEVEMEIGLPMDVQHVSHIGMDVKGIHTLNNWVGDSELLSPSVPALTVEENDRVLAQTSDQTSDAIVRNGSLGPWS</sequence>
<dbReference type="PANTHER" id="PTHR46931:SF14">
    <property type="entry name" value="CRIB DOMAIN-CONTAINING PROTEIN RIC2"/>
    <property type="match status" value="1"/>
</dbReference>
<dbReference type="AlphaFoldDB" id="A0A8J5L6I3"/>
<dbReference type="Proteomes" id="UP000734854">
    <property type="component" value="Unassembled WGS sequence"/>
</dbReference>
<evidence type="ECO:0000313" key="4">
    <source>
        <dbReference type="Proteomes" id="UP000734854"/>
    </source>
</evidence>
<evidence type="ECO:0000313" key="3">
    <source>
        <dbReference type="EMBL" id="KAG6514485.1"/>
    </source>
</evidence>
<evidence type="ECO:0000259" key="2">
    <source>
        <dbReference type="PROSITE" id="PS50108"/>
    </source>
</evidence>
<proteinExistence type="predicted"/>
<dbReference type="PROSITE" id="PS50108">
    <property type="entry name" value="CRIB"/>
    <property type="match status" value="1"/>
</dbReference>
<accession>A0A8J5L6I3</accession>
<reference evidence="3 4" key="1">
    <citation type="submission" date="2020-08" db="EMBL/GenBank/DDBJ databases">
        <title>Plant Genome Project.</title>
        <authorList>
            <person name="Zhang R.-G."/>
        </authorList>
    </citation>
    <scope>NUCLEOTIDE SEQUENCE [LARGE SCALE GENOMIC DNA]</scope>
    <source>
        <tissue evidence="3">Rhizome</tissue>
    </source>
</reference>
<dbReference type="EMBL" id="JACMSC010000007">
    <property type="protein sequence ID" value="KAG6514485.1"/>
    <property type="molecule type" value="Genomic_DNA"/>
</dbReference>
<feature type="region of interest" description="Disordered" evidence="1">
    <location>
        <begin position="90"/>
        <end position="111"/>
    </location>
</feature>
<name>A0A8J5L6I3_ZINOF</name>
<feature type="domain" description="CRIB" evidence="2">
    <location>
        <begin position="42"/>
        <end position="55"/>
    </location>
</feature>
<keyword evidence="4" id="KW-1185">Reference proteome</keyword>